<keyword evidence="4" id="KW-1185">Reference proteome</keyword>
<dbReference type="PANTHER" id="PTHR30445:SF8">
    <property type="entry name" value="K(+)_H(+) ANTIPORTER SUBUNIT KHTT"/>
    <property type="match status" value="1"/>
</dbReference>
<dbReference type="AlphaFoldDB" id="A0A1G7LT47"/>
<dbReference type="OrthoDB" id="338309at2157"/>
<dbReference type="InterPro" id="IPR026278">
    <property type="entry name" value="KhtT"/>
</dbReference>
<dbReference type="SUPFAM" id="SSF116726">
    <property type="entry name" value="TrkA C-terminal domain-like"/>
    <property type="match status" value="1"/>
</dbReference>
<dbReference type="Proteomes" id="UP000199076">
    <property type="component" value="Unassembled WGS sequence"/>
</dbReference>
<dbReference type="Pfam" id="PF25991">
    <property type="entry name" value="KhtT_N"/>
    <property type="match status" value="1"/>
</dbReference>
<dbReference type="PANTHER" id="PTHR30445">
    <property type="entry name" value="K(+)_H(+) ANTIPORTER SUBUNIT KHTT"/>
    <property type="match status" value="1"/>
</dbReference>
<feature type="region of interest" description="Disordered" evidence="1">
    <location>
        <begin position="146"/>
        <end position="174"/>
    </location>
</feature>
<evidence type="ECO:0000259" key="2">
    <source>
        <dbReference type="PROSITE" id="PS51202"/>
    </source>
</evidence>
<sequence>MTVYETEVPGVGKKFELEVGGGERLVVLIHHDGKREVYRRSDPDADSEKLFSVAGKQARQLGSIIEGAFFQPVETDEVQVPLGDAFIEWLDLHADSELAGKTLGETDLRQETGISVLAVQRGDHTHPNPDSAFELAGGDVLVTLGTREEQNSLEAMLGGSDTGDATDSDEGQDE</sequence>
<evidence type="ECO:0000256" key="1">
    <source>
        <dbReference type="SAM" id="MobiDB-lite"/>
    </source>
</evidence>
<dbReference type="GO" id="GO:0008324">
    <property type="term" value="F:monoatomic cation transmembrane transporter activity"/>
    <property type="evidence" value="ECO:0007669"/>
    <property type="project" value="InterPro"/>
</dbReference>
<feature type="compositionally biased region" description="Acidic residues" evidence="1">
    <location>
        <begin position="164"/>
        <end position="174"/>
    </location>
</feature>
<dbReference type="InterPro" id="IPR006037">
    <property type="entry name" value="RCK_C"/>
</dbReference>
<feature type="domain" description="RCK C-terminal" evidence="2">
    <location>
        <begin position="75"/>
        <end position="159"/>
    </location>
</feature>
<proteinExistence type="predicted"/>
<reference evidence="4" key="1">
    <citation type="submission" date="2016-10" db="EMBL/GenBank/DDBJ databases">
        <authorList>
            <person name="Varghese N."/>
            <person name="Submissions S."/>
        </authorList>
    </citation>
    <scope>NUCLEOTIDE SEQUENCE [LARGE SCALE GENOMIC DNA]</scope>
    <source>
        <strain evidence="4">IBRC-M 10760</strain>
    </source>
</reference>
<dbReference type="InterPro" id="IPR050144">
    <property type="entry name" value="AAE_transporter"/>
</dbReference>
<dbReference type="GO" id="GO:0006813">
    <property type="term" value="P:potassium ion transport"/>
    <property type="evidence" value="ECO:0007669"/>
    <property type="project" value="InterPro"/>
</dbReference>
<dbReference type="PIRSF" id="PIRSF005028">
    <property type="entry name" value="KhtT"/>
    <property type="match status" value="1"/>
</dbReference>
<protein>
    <submittedName>
        <fullName evidence="3">Potassium/proton antiporter regulatory subunit, CPA2 family</fullName>
    </submittedName>
</protein>
<dbReference type="RefSeq" id="WP_092691458.1">
    <property type="nucleotide sequence ID" value="NZ_FNBK01000007.1"/>
</dbReference>
<gene>
    <name evidence="3" type="ORF">SAMN05216218_10715</name>
</gene>
<organism evidence="3 4">
    <name type="scientific">Halorientalis regularis</name>
    <dbReference type="NCBI Taxonomy" id="660518"/>
    <lineage>
        <taxon>Archaea</taxon>
        <taxon>Methanobacteriati</taxon>
        <taxon>Methanobacteriota</taxon>
        <taxon>Stenosarchaea group</taxon>
        <taxon>Halobacteria</taxon>
        <taxon>Halobacteriales</taxon>
        <taxon>Haloarculaceae</taxon>
        <taxon>Halorientalis</taxon>
    </lineage>
</organism>
<evidence type="ECO:0000313" key="3">
    <source>
        <dbReference type="EMBL" id="SDF52682.1"/>
    </source>
</evidence>
<dbReference type="Gene3D" id="3.30.70.1450">
    <property type="entry name" value="Regulator of K+ conductance, C-terminal domain"/>
    <property type="match status" value="1"/>
</dbReference>
<name>A0A1G7LT47_9EURY</name>
<dbReference type="InterPro" id="IPR058776">
    <property type="entry name" value="KhtT-like_N"/>
</dbReference>
<dbReference type="Pfam" id="PF02080">
    <property type="entry name" value="TrkA_C"/>
    <property type="match status" value="1"/>
</dbReference>
<dbReference type="PROSITE" id="PS51202">
    <property type="entry name" value="RCK_C"/>
    <property type="match status" value="1"/>
</dbReference>
<dbReference type="InterPro" id="IPR036721">
    <property type="entry name" value="RCK_C_sf"/>
</dbReference>
<dbReference type="EMBL" id="FNBK01000007">
    <property type="protein sequence ID" value="SDF52682.1"/>
    <property type="molecule type" value="Genomic_DNA"/>
</dbReference>
<accession>A0A1G7LT47</accession>
<evidence type="ECO:0000313" key="4">
    <source>
        <dbReference type="Proteomes" id="UP000199076"/>
    </source>
</evidence>